<evidence type="ECO:0000313" key="2">
    <source>
        <dbReference type="EMBL" id="GAA1643132.1"/>
    </source>
</evidence>
<reference evidence="2 3" key="1">
    <citation type="journal article" date="2019" name="Int. J. Syst. Evol. Microbiol.">
        <title>The Global Catalogue of Microorganisms (GCM) 10K type strain sequencing project: providing services to taxonomists for standard genome sequencing and annotation.</title>
        <authorList>
            <consortium name="The Broad Institute Genomics Platform"/>
            <consortium name="The Broad Institute Genome Sequencing Center for Infectious Disease"/>
            <person name="Wu L."/>
            <person name="Ma J."/>
        </authorList>
    </citation>
    <scope>NUCLEOTIDE SEQUENCE [LARGE SCALE GENOMIC DNA]</scope>
    <source>
        <strain evidence="2 3">JCM 14306</strain>
    </source>
</reference>
<organism evidence="2 3">
    <name type="scientific">Kribbella alba</name>
    <dbReference type="NCBI Taxonomy" id="190197"/>
    <lineage>
        <taxon>Bacteria</taxon>
        <taxon>Bacillati</taxon>
        <taxon>Actinomycetota</taxon>
        <taxon>Actinomycetes</taxon>
        <taxon>Propionibacteriales</taxon>
        <taxon>Kribbellaceae</taxon>
        <taxon>Kribbella</taxon>
    </lineage>
</organism>
<accession>A0ABN2FED7</accession>
<feature type="region of interest" description="Disordered" evidence="1">
    <location>
        <begin position="1"/>
        <end position="36"/>
    </location>
</feature>
<evidence type="ECO:0000256" key="1">
    <source>
        <dbReference type="SAM" id="MobiDB-lite"/>
    </source>
</evidence>
<dbReference type="InterPro" id="IPR024787">
    <property type="entry name" value="EcsC"/>
</dbReference>
<name>A0ABN2FED7_9ACTN</name>
<sequence length="394" mass="42282">MIAIKTKGAGGGGSGPSKERCDGDVSAGSIGGEHQMELSEYERRVLREIAEHKRRKLEASPKRLIPPAARRSAQRAAGRINMLPPVKFVRPHVTDALLKAAQGMGKATSQVSRVTLSEQRLVRAYQRRGIDIDNISDVRQLDLDIVEQHVVPKRMKVLYASAAATEGFAAGGIIAGAEAMVAAGTVAGAGVGLVPGVGLLAATVATDAVFVLGAASRGVAHLALYYGYDPMDPSEELFILSIIGLGSAQTTASKMAAYRELSALAQKLARRASWQQLNQHVLTRVAQRFAAQFSVRLTQQKLGQFVPLAGIFLNSSLNYKLIDDVLDAAYWAYRERFLAEKQDDFTSTGLPTESPSDDGPDNSEPPINVLQLLEEELAVDHAKTDESPPDITDA</sequence>
<dbReference type="Proteomes" id="UP001501319">
    <property type="component" value="Unassembled WGS sequence"/>
</dbReference>
<keyword evidence="3" id="KW-1185">Reference proteome</keyword>
<protein>
    <recommendedName>
        <fullName evidence="4">EcsC family protein</fullName>
    </recommendedName>
</protein>
<dbReference type="PANTHER" id="PTHR41260">
    <property type="entry name" value="PROTEIN ECSC"/>
    <property type="match status" value="1"/>
</dbReference>
<proteinExistence type="predicted"/>
<comment type="caution">
    <text evidence="2">The sequence shown here is derived from an EMBL/GenBank/DDBJ whole genome shotgun (WGS) entry which is preliminary data.</text>
</comment>
<feature type="compositionally biased region" description="Polar residues" evidence="1">
    <location>
        <begin position="345"/>
        <end position="354"/>
    </location>
</feature>
<dbReference type="Pfam" id="PF12787">
    <property type="entry name" value="EcsC"/>
    <property type="match status" value="1"/>
</dbReference>
<gene>
    <name evidence="2" type="ORF">GCM10009744_36670</name>
</gene>
<evidence type="ECO:0000313" key="3">
    <source>
        <dbReference type="Proteomes" id="UP001501319"/>
    </source>
</evidence>
<feature type="region of interest" description="Disordered" evidence="1">
    <location>
        <begin position="344"/>
        <end position="368"/>
    </location>
</feature>
<evidence type="ECO:0008006" key="4">
    <source>
        <dbReference type="Google" id="ProtNLM"/>
    </source>
</evidence>
<dbReference type="EMBL" id="BAAANE010000007">
    <property type="protein sequence ID" value="GAA1643132.1"/>
    <property type="molecule type" value="Genomic_DNA"/>
</dbReference>
<dbReference type="PANTHER" id="PTHR41260:SF1">
    <property type="entry name" value="PROTEIN ECSC"/>
    <property type="match status" value="1"/>
</dbReference>